<sequence length="389" mass="40668">MFLLLKNANVFAPTPLGINDILICDEKIVAIAPDLVVSVPAELKTIDLGGKMTVPGFIDGHVHLIGGGGEGGFATRTPEVAIGKLIEAGITSVCGLLGTDAATRHIASLYAKTKALRTEGISAWFFTGGYRVPSPTLTGNIGDDVTFLDACIGLKTAISDHRSSQSTVDELARIASQSRIGGMTSGKAGSVVVHLGDGDGHFDPLLSVVDQTEIPIGQFIPTHVNRKRALLDAAKLWAKRGGNIDFTTGIDAEPDPKGATKTSTSIAECLADGVPLERISMTSDGNGSLPDFDTDGNMIGLSVAGFETVPREFADLIEVEKLDIPTALSPITTNPARMLGLAARKGQIKVGHDADILVLDDALAPDSVIARGKPAMIGKERLLRGTFEA</sequence>
<comment type="PTM">
    <text evidence="5">Carbamylation allows a single lysine to coordinate two zinc ions.</text>
</comment>
<gene>
    <name evidence="7" type="ORF">TH6_06285</name>
</gene>
<evidence type="ECO:0000256" key="1">
    <source>
        <dbReference type="PIRNR" id="PIRNR001238"/>
    </source>
</evidence>
<comment type="cofactor">
    <cofactor evidence="1 4">
        <name>Zn(2+)</name>
        <dbReference type="ChEBI" id="CHEBI:29105"/>
    </cofactor>
    <text evidence="1 4">Binds 2 Zn(2+) ions per subunit.</text>
</comment>
<evidence type="ECO:0000313" key="8">
    <source>
        <dbReference type="Proteomes" id="UP000253061"/>
    </source>
</evidence>
<dbReference type="GO" id="GO:0046872">
    <property type="term" value="F:metal ion binding"/>
    <property type="evidence" value="ECO:0007669"/>
    <property type="project" value="UniProtKB-KW"/>
</dbReference>
<feature type="binding site" description="via carbamate group" evidence="4">
    <location>
        <position position="155"/>
    </location>
    <ligand>
        <name>Zn(2+)</name>
        <dbReference type="ChEBI" id="CHEBI:29105"/>
        <label>2</label>
        <note>catalytic</note>
    </ligand>
</feature>
<dbReference type="SUPFAM" id="SSF51556">
    <property type="entry name" value="Metallo-dependent hydrolases"/>
    <property type="match status" value="1"/>
</dbReference>
<feature type="binding site" evidence="4">
    <location>
        <position position="194"/>
    </location>
    <ligand>
        <name>Zn(2+)</name>
        <dbReference type="ChEBI" id="CHEBI:29105"/>
        <label>2</label>
        <note>catalytic</note>
    </ligand>
</feature>
<comment type="caution">
    <text evidence="7">The sequence shown here is derived from an EMBL/GenBank/DDBJ whole genome shotgun (WGS) entry which is preliminary data.</text>
</comment>
<proteinExistence type="inferred from homology"/>
<feature type="binding site" evidence="3">
    <location>
        <position position="162"/>
    </location>
    <ligand>
        <name>substrate</name>
    </ligand>
</feature>
<evidence type="ECO:0000313" key="7">
    <source>
        <dbReference type="EMBL" id="RCK24306.1"/>
    </source>
</evidence>
<dbReference type="NCBIfam" id="TIGR01975">
    <property type="entry name" value="isoAsp_dipep"/>
    <property type="match status" value="1"/>
</dbReference>
<organism evidence="7 8">
    <name type="scientific">Thalassospira profundimaris</name>
    <dbReference type="NCBI Taxonomy" id="502049"/>
    <lineage>
        <taxon>Bacteria</taxon>
        <taxon>Pseudomonadati</taxon>
        <taxon>Pseudomonadota</taxon>
        <taxon>Alphaproteobacteria</taxon>
        <taxon>Rhodospirillales</taxon>
        <taxon>Thalassospiraceae</taxon>
        <taxon>Thalassospira</taxon>
    </lineage>
</organism>
<comment type="similarity">
    <text evidence="1">Belongs to the peptidase M38 family.</text>
</comment>
<dbReference type="GO" id="GO:0008237">
    <property type="term" value="F:metallopeptidase activity"/>
    <property type="evidence" value="ECO:0007669"/>
    <property type="project" value="UniProtKB-KW"/>
</dbReference>
<dbReference type="GO" id="GO:0008798">
    <property type="term" value="F:beta-aspartyl-peptidase activity"/>
    <property type="evidence" value="ECO:0007669"/>
    <property type="project" value="InterPro"/>
</dbReference>
<feature type="binding site" evidence="3">
    <location>
        <position position="130"/>
    </location>
    <ligand>
        <name>substrate</name>
    </ligand>
</feature>
<dbReference type="GO" id="GO:0005737">
    <property type="term" value="C:cytoplasm"/>
    <property type="evidence" value="ECO:0007669"/>
    <property type="project" value="UniProtKB-SubCell"/>
</dbReference>
<feature type="binding site" evidence="4">
    <location>
        <position position="61"/>
    </location>
    <ligand>
        <name>Zn(2+)</name>
        <dbReference type="ChEBI" id="CHEBI:29105"/>
        <label>1</label>
        <note>catalytic</note>
    </ligand>
</feature>
<evidence type="ECO:0000256" key="2">
    <source>
        <dbReference type="PIRSR" id="PIRSR001238-1"/>
    </source>
</evidence>
<feature type="binding site" evidence="4">
    <location>
        <position position="284"/>
    </location>
    <ligand>
        <name>Zn(2+)</name>
        <dbReference type="ChEBI" id="CHEBI:29105"/>
        <label>1</label>
        <note>catalytic</note>
    </ligand>
</feature>
<keyword evidence="1 7" id="KW-0378">Hydrolase</keyword>
<comment type="subcellular location">
    <subcellularLocation>
        <location evidence="1">Cytoplasm</location>
    </subcellularLocation>
</comment>
<dbReference type="InterPro" id="IPR050378">
    <property type="entry name" value="Metallo-dep_Hydrolases_sf"/>
</dbReference>
<dbReference type="Proteomes" id="UP000253061">
    <property type="component" value="Unassembled WGS sequence"/>
</dbReference>
<feature type="domain" description="Amidohydrolase-related" evidence="6">
    <location>
        <begin position="54"/>
        <end position="372"/>
    </location>
</feature>
<dbReference type="Gene3D" id="2.30.40.10">
    <property type="entry name" value="Urease, subunit C, domain 1"/>
    <property type="match status" value="1"/>
</dbReference>
<dbReference type="PIRSF" id="PIRSF001238">
    <property type="entry name" value="IadA"/>
    <property type="match status" value="1"/>
</dbReference>
<dbReference type="InterPro" id="IPR032466">
    <property type="entry name" value="Metal_Hydrolase"/>
</dbReference>
<evidence type="ECO:0000256" key="5">
    <source>
        <dbReference type="PIRSR" id="PIRSR001238-50"/>
    </source>
</evidence>
<dbReference type="GO" id="GO:0006508">
    <property type="term" value="P:proteolysis"/>
    <property type="evidence" value="ECO:0007669"/>
    <property type="project" value="UniProtKB-KW"/>
</dbReference>
<feature type="active site" description="Proton acceptor" evidence="2">
    <location>
        <position position="284"/>
    </location>
</feature>
<dbReference type="InterPro" id="IPR010229">
    <property type="entry name" value="Pept_M38_dipep"/>
</dbReference>
<keyword evidence="1 4" id="KW-0862">Zinc</keyword>
<evidence type="ECO:0000256" key="4">
    <source>
        <dbReference type="PIRSR" id="PIRSR001238-3"/>
    </source>
</evidence>
<keyword evidence="1 4" id="KW-0479">Metal-binding</keyword>
<dbReference type="SUPFAM" id="SSF51338">
    <property type="entry name" value="Composite domain of metallo-dependent hydrolases"/>
    <property type="match status" value="1"/>
</dbReference>
<dbReference type="EMBL" id="JPWB01000002">
    <property type="protein sequence ID" value="RCK24306.1"/>
    <property type="molecule type" value="Genomic_DNA"/>
</dbReference>
<feature type="binding site" description="via carbamate group" evidence="4">
    <location>
        <position position="155"/>
    </location>
    <ligand>
        <name>Zn(2+)</name>
        <dbReference type="ChEBI" id="CHEBI:29105"/>
        <label>1</label>
        <note>catalytic</note>
    </ligand>
</feature>
<feature type="binding site" evidence="3">
    <location>
        <position position="99"/>
    </location>
    <ligand>
        <name>substrate</name>
    </ligand>
</feature>
<dbReference type="EC" id="3.4.19.-" evidence="1"/>
<dbReference type="PANTHER" id="PTHR11647">
    <property type="entry name" value="HYDRANTOINASE/DIHYDROPYRIMIDINASE FAMILY MEMBER"/>
    <property type="match status" value="1"/>
</dbReference>
<dbReference type="Gene3D" id="3.20.20.140">
    <property type="entry name" value="Metal-dependent hydrolases"/>
    <property type="match status" value="1"/>
</dbReference>
<feature type="binding site" evidence="3">
    <location>
        <position position="226"/>
    </location>
    <ligand>
        <name>substrate</name>
    </ligand>
</feature>
<dbReference type="Pfam" id="PF01979">
    <property type="entry name" value="Amidohydro_1"/>
    <property type="match status" value="1"/>
</dbReference>
<dbReference type="RefSeq" id="WP_062956935.1">
    <property type="nucleotide sequence ID" value="NZ_JPWB01000002.1"/>
</dbReference>
<dbReference type="InterPro" id="IPR011059">
    <property type="entry name" value="Metal-dep_hydrolase_composite"/>
</dbReference>
<name>A0A367VGH9_9PROT</name>
<feature type="binding site" evidence="3">
    <location>
        <begin position="68"/>
        <end position="70"/>
    </location>
    <ligand>
        <name>substrate</name>
    </ligand>
</feature>
<feature type="binding site" evidence="4">
    <location>
        <position position="223"/>
    </location>
    <ligand>
        <name>Zn(2+)</name>
        <dbReference type="ChEBI" id="CHEBI:29105"/>
        <label>2</label>
        <note>catalytic</note>
    </ligand>
</feature>
<accession>A0A367VGH9</accession>
<protein>
    <recommendedName>
        <fullName evidence="1">Isoaspartyl dipeptidase</fullName>
        <ecNumber evidence="1">3.4.19.-</ecNumber>
    </recommendedName>
</protein>
<dbReference type="AlphaFoldDB" id="A0A367VGH9"/>
<comment type="function">
    <text evidence="1">Catalyzes the hydrolytic cleavage of a subset of L-isoaspartyl (L-beta-aspartyl) dipeptides. Used to degrade proteins damaged by L-isoaspartyl residues formation.</text>
</comment>
<feature type="binding site" evidence="3">
    <location>
        <position position="288"/>
    </location>
    <ligand>
        <name>substrate</name>
    </ligand>
</feature>
<keyword evidence="1" id="KW-0482">Metalloprotease</keyword>
<dbReference type="PANTHER" id="PTHR11647:SF1">
    <property type="entry name" value="COLLAPSIN RESPONSE MEDIATOR PROTEIN"/>
    <property type="match status" value="1"/>
</dbReference>
<dbReference type="GO" id="GO:0016810">
    <property type="term" value="F:hydrolase activity, acting on carbon-nitrogen (but not peptide) bonds"/>
    <property type="evidence" value="ECO:0007669"/>
    <property type="project" value="InterPro"/>
</dbReference>
<feature type="binding site" evidence="4">
    <location>
        <position position="63"/>
    </location>
    <ligand>
        <name>Zn(2+)</name>
        <dbReference type="ChEBI" id="CHEBI:29105"/>
        <label>1</label>
        <note>catalytic</note>
    </ligand>
</feature>
<evidence type="ECO:0000259" key="6">
    <source>
        <dbReference type="Pfam" id="PF01979"/>
    </source>
</evidence>
<evidence type="ECO:0000256" key="3">
    <source>
        <dbReference type="PIRSR" id="PIRSR001238-2"/>
    </source>
</evidence>
<dbReference type="InterPro" id="IPR006680">
    <property type="entry name" value="Amidohydro-rel"/>
</dbReference>
<feature type="modified residue" description="N6-carboxylysine" evidence="5">
    <location>
        <position position="155"/>
    </location>
</feature>
<comment type="PTM">
    <text evidence="1">Carboxylation allows a single lysine to coordinate two zinc ions.</text>
</comment>
<reference evidence="7 8" key="1">
    <citation type="submission" date="2014-07" db="EMBL/GenBank/DDBJ databases">
        <title>Draft genome sequence of Thalassospira profundimaris R8-17.</title>
        <authorList>
            <person name="Lai Q."/>
            <person name="Shao Z."/>
        </authorList>
    </citation>
    <scope>NUCLEOTIDE SEQUENCE [LARGE SCALE GENOMIC DNA]</scope>
    <source>
        <strain evidence="7 8">R8-17</strain>
    </source>
</reference>
<keyword evidence="1" id="KW-0645">Protease</keyword>